<organism evidence="2 3">
    <name type="scientific">Methanobacterium alkalithermotolerans</name>
    <dbReference type="NCBI Taxonomy" id="2731220"/>
    <lineage>
        <taxon>Archaea</taxon>
        <taxon>Methanobacteriati</taxon>
        <taxon>Methanobacteriota</taxon>
        <taxon>Methanomada group</taxon>
        <taxon>Methanobacteria</taxon>
        <taxon>Methanobacteriales</taxon>
        <taxon>Methanobacteriaceae</taxon>
        <taxon>Methanobacterium</taxon>
    </lineage>
</organism>
<evidence type="ECO:0000256" key="1">
    <source>
        <dbReference type="SAM" id="Coils"/>
    </source>
</evidence>
<dbReference type="KEGG" id="meme:HYG87_03520"/>
<dbReference type="Proteomes" id="UP000681041">
    <property type="component" value="Chromosome"/>
</dbReference>
<dbReference type="PANTHER" id="PTHR40707">
    <property type="entry name" value="POSSIBLE NUCLEASE OF RNASE H FOLD, RUVC/YQGF FAMILY"/>
    <property type="match status" value="1"/>
</dbReference>
<evidence type="ECO:0000313" key="3">
    <source>
        <dbReference type="Proteomes" id="UP000681041"/>
    </source>
</evidence>
<dbReference type="AlphaFoldDB" id="A0A8T8K719"/>
<dbReference type="EMBL" id="CP058560">
    <property type="protein sequence ID" value="QUH22903.1"/>
    <property type="molecule type" value="Genomic_DNA"/>
</dbReference>
<dbReference type="RefSeq" id="WP_211533849.1">
    <property type="nucleotide sequence ID" value="NZ_CP058560.1"/>
</dbReference>
<protein>
    <submittedName>
        <fullName evidence="2">DUF460 domain-containing protein</fullName>
    </submittedName>
</protein>
<keyword evidence="1" id="KW-0175">Coiled coil</keyword>
<reference evidence="2" key="1">
    <citation type="submission" date="2020-07" db="EMBL/GenBank/DDBJ databases">
        <title>Methanobacterium. sp. MethCan genome.</title>
        <authorList>
            <person name="Postec A."/>
            <person name="Quemeneur M."/>
        </authorList>
    </citation>
    <scope>NUCLEOTIDE SEQUENCE</scope>
    <source>
        <strain evidence="2">MethCAN</strain>
    </source>
</reference>
<evidence type="ECO:0000313" key="2">
    <source>
        <dbReference type="EMBL" id="QUH22903.1"/>
    </source>
</evidence>
<dbReference type="GeneID" id="64819803"/>
<name>A0A8T8K719_9EURY</name>
<gene>
    <name evidence="2" type="ORF">HYG87_03520</name>
</gene>
<proteinExistence type="predicted"/>
<feature type="coiled-coil region" evidence="1">
    <location>
        <begin position="162"/>
        <end position="189"/>
    </location>
</feature>
<sequence length="515" mass="59020">MEEINLLYYNNFFKRDLNKNKALNLDNNGVSHDLLKDKPDNLEKSSFFRKDPWIIVGFDPGLTVGIAIIDLSGNLLFLSSFKEISKAEVINNIISFGRALIVATDVYPIPKSVKKLATALNSKIYAPSKIMSVESKKELVDSFIKTLSPGQVIENAHQRDALAAAIKTYKNYEKKLNQIEKKTSEMDLNPEEMDKIKSLFISGTPITKAINEVSGDKNSFNAMDKQRNEIKSPLSKKSPEDILPPHTYPDYATSKTDENNISLPESSEFILKLKKRIKTQEKQIKKQEGIIKNLRDKNKISRNKIQRNKKEISQLKSRIDKVHQDYSKDILLNKELSSKIELIKKLINQYKEEKSHRKRLEENLKSIHKIRSMEISKNDVPVKIVKSFTKEGIKEAGEYWKIKKGDVILLKTSRGGGSNTASVLVDIGLKAIIITDQMSHTAREVFEKEDIPVINADKLQLRMVDEFAIIKAETLNNEIAKWNSKLKEQRKKEEEKKLLTVIDEYRAKRKRKPVD</sequence>
<dbReference type="PANTHER" id="PTHR40707:SF1">
    <property type="entry name" value="DUF460 DOMAIN-CONTAINING PROTEIN"/>
    <property type="match status" value="1"/>
</dbReference>
<feature type="coiled-coil region" evidence="1">
    <location>
        <begin position="270"/>
        <end position="363"/>
    </location>
</feature>
<keyword evidence="3" id="KW-1185">Reference proteome</keyword>
<accession>A0A8T8K719</accession>
<dbReference type="InterPro" id="IPR007408">
    <property type="entry name" value="DUF460"/>
</dbReference>
<dbReference type="OrthoDB" id="15228at2157"/>
<dbReference type="Pfam" id="PF04312">
    <property type="entry name" value="DUF460"/>
    <property type="match status" value="1"/>
</dbReference>